<evidence type="ECO:0000256" key="1">
    <source>
        <dbReference type="SAM" id="MobiDB-lite"/>
    </source>
</evidence>
<organism evidence="2 3">
    <name type="scientific">Paramuricea clavata</name>
    <name type="common">Red gorgonian</name>
    <name type="synonym">Violescent sea-whip</name>
    <dbReference type="NCBI Taxonomy" id="317549"/>
    <lineage>
        <taxon>Eukaryota</taxon>
        <taxon>Metazoa</taxon>
        <taxon>Cnidaria</taxon>
        <taxon>Anthozoa</taxon>
        <taxon>Octocorallia</taxon>
        <taxon>Malacalcyonacea</taxon>
        <taxon>Plexauridae</taxon>
        <taxon>Paramuricea</taxon>
    </lineage>
</organism>
<evidence type="ECO:0000313" key="2">
    <source>
        <dbReference type="EMBL" id="CAB4005823.1"/>
    </source>
</evidence>
<name>A0A6S7HPY8_PARCT</name>
<keyword evidence="3" id="KW-1185">Reference proteome</keyword>
<reference evidence="2" key="1">
    <citation type="submission" date="2020-04" db="EMBL/GenBank/DDBJ databases">
        <authorList>
            <person name="Alioto T."/>
            <person name="Alioto T."/>
            <person name="Gomez Garrido J."/>
        </authorList>
    </citation>
    <scope>NUCLEOTIDE SEQUENCE</scope>
    <source>
        <strain evidence="2">A484AB</strain>
    </source>
</reference>
<sequence length="323" mass="34422">MVKSRAELFAEINVTPPAKDSDNESVEGKEDMPERETKVVGNIPLPTTASTPATKENLHPTIPSTPNASNNLPGRVNTISEDLAPLTTTPNFSNTLCGVQNIALGGITNASQDLIVPLTSDVSNCTLLDLDSIVSEDLAPLTTTPSIAPGGITNASEDLIVPSTPNASNCTLSDLDSIVPDPLLYPSSSNNPFPFKQDRSDPRIDEIMNNQKMIMSSLNSLTGHVKQLIQQQHTNIPLCHNEIVGDGGQVVATVGTSYQESEEDNDILPSTVPENSATDMPLSQPPPSSDLVSNDKLAAIKLKALAQQLSPVFCSEIYSLWTK</sequence>
<feature type="compositionally biased region" description="Polar residues" evidence="1">
    <location>
        <begin position="45"/>
        <end position="54"/>
    </location>
</feature>
<dbReference type="EMBL" id="CACRXK020005323">
    <property type="protein sequence ID" value="CAB4005823.1"/>
    <property type="molecule type" value="Genomic_DNA"/>
</dbReference>
<comment type="caution">
    <text evidence="2">The sequence shown here is derived from an EMBL/GenBank/DDBJ whole genome shotgun (WGS) entry which is preliminary data.</text>
</comment>
<feature type="compositionally biased region" description="Polar residues" evidence="1">
    <location>
        <begin position="62"/>
        <end position="73"/>
    </location>
</feature>
<feature type="compositionally biased region" description="Basic and acidic residues" evidence="1">
    <location>
        <begin position="19"/>
        <end position="38"/>
    </location>
</feature>
<dbReference type="AlphaFoldDB" id="A0A6S7HPY8"/>
<feature type="region of interest" description="Disordered" evidence="1">
    <location>
        <begin position="13"/>
        <end position="73"/>
    </location>
</feature>
<protein>
    <submittedName>
        <fullName evidence="2">Uncharacterized protein</fullName>
    </submittedName>
</protein>
<accession>A0A6S7HPY8</accession>
<proteinExistence type="predicted"/>
<evidence type="ECO:0000313" key="3">
    <source>
        <dbReference type="Proteomes" id="UP001152795"/>
    </source>
</evidence>
<dbReference type="Proteomes" id="UP001152795">
    <property type="component" value="Unassembled WGS sequence"/>
</dbReference>
<gene>
    <name evidence="2" type="ORF">PACLA_8A082725</name>
</gene>
<feature type="region of interest" description="Disordered" evidence="1">
    <location>
        <begin position="257"/>
        <end position="290"/>
    </location>
</feature>